<dbReference type="Pfam" id="PF03460">
    <property type="entry name" value="NIR_SIR_ferr"/>
    <property type="match status" value="2"/>
</dbReference>
<dbReference type="SUPFAM" id="SSF56014">
    <property type="entry name" value="Nitrite and sulphite reductase 4Fe-4S domain-like"/>
    <property type="match status" value="2"/>
</dbReference>
<dbReference type="Proteomes" id="UP001596391">
    <property type="component" value="Unassembled WGS sequence"/>
</dbReference>
<keyword evidence="6" id="KW-0408">Iron</keyword>
<keyword evidence="11" id="KW-1185">Reference proteome</keyword>
<dbReference type="PRINTS" id="PR00397">
    <property type="entry name" value="SIROHAEM"/>
</dbReference>
<evidence type="ECO:0000259" key="8">
    <source>
        <dbReference type="Pfam" id="PF01077"/>
    </source>
</evidence>
<proteinExistence type="inferred from homology"/>
<dbReference type="EC" id="1.8.7.1" evidence="10"/>
<keyword evidence="2" id="KW-0004">4Fe-4S</keyword>
<dbReference type="SUPFAM" id="SSF55124">
    <property type="entry name" value="Nitrite/Sulfite reductase N-terminal domain-like"/>
    <property type="match status" value="2"/>
</dbReference>
<evidence type="ECO:0000256" key="5">
    <source>
        <dbReference type="ARBA" id="ARBA00023002"/>
    </source>
</evidence>
<organism evidence="10 11">
    <name type="scientific">Granulicella cerasi</name>
    <dbReference type="NCBI Taxonomy" id="741063"/>
    <lineage>
        <taxon>Bacteria</taxon>
        <taxon>Pseudomonadati</taxon>
        <taxon>Acidobacteriota</taxon>
        <taxon>Terriglobia</taxon>
        <taxon>Terriglobales</taxon>
        <taxon>Acidobacteriaceae</taxon>
        <taxon>Granulicella</taxon>
    </lineage>
</organism>
<name>A0ABW1Z6U8_9BACT</name>
<keyword evidence="4" id="KW-0479">Metal-binding</keyword>
<dbReference type="InterPro" id="IPR006067">
    <property type="entry name" value="NO2/SO3_Rdtase_4Fe4S_dom"/>
</dbReference>
<dbReference type="PROSITE" id="PS00365">
    <property type="entry name" value="NIR_SIR"/>
    <property type="match status" value="2"/>
</dbReference>
<dbReference type="InterPro" id="IPR005117">
    <property type="entry name" value="NiRdtase/SiRdtase_haem-b_fer"/>
</dbReference>
<comment type="similarity">
    <text evidence="1">Belongs to the nitrite and sulfite reductase 4Fe-4S domain family.</text>
</comment>
<gene>
    <name evidence="10" type="ORF">ACFQBQ_05690</name>
</gene>
<evidence type="ECO:0000256" key="2">
    <source>
        <dbReference type="ARBA" id="ARBA00022485"/>
    </source>
</evidence>
<dbReference type="EMBL" id="JBHSWI010000001">
    <property type="protein sequence ID" value="MFC6645092.1"/>
    <property type="molecule type" value="Genomic_DNA"/>
</dbReference>
<sequence>MYTQGDGVGVTGGKGGEGLVSDYFMMRIGIVNGKLTSAQLREIADITQKHARGIADVTTRQCIQLHWLTIESLPEIVERLTAIGLSPKGACGDVVRNVTGCPMAGLDGHELLDASPLADKISKELTGNPEFVNLPRKFKVTVTGCPIWCSYPEINDVALTALKRVKDGKEEIGYSLRIGGGLSTEPHISVRMNAFIPQDKAYEAVKAVCEIYREQDVLRENRGRARIKYLFMKHGWTAESMLAAIEERMGYKFDACDEGAEAGDLYRDHVGVNPQREAGLNSVGVTVINGRMNPEQMLAFADLAEKYGNGELRTTIGQNVILVNIPSANVQTVVEGVSKIGFQVEPKSFYRGAVACTGTEFCKLAITETKAFNKWLVSELEERLPEFDQQFRLHVTGCTNSCGQGWIADIGLEGKKIKKDGVMVDAFYFMVGGSVGGEYAGIARQIGYRAAATDCPEAIERLLRGYLKGRGEGESLRSYFRRTSDDELRAQLNGAEMEAIERDMTKVGTGHAPDA</sequence>
<dbReference type="InterPro" id="IPR036136">
    <property type="entry name" value="Nit/Sulf_reduc_fer-like_dom_sf"/>
</dbReference>
<evidence type="ECO:0000313" key="10">
    <source>
        <dbReference type="EMBL" id="MFC6645092.1"/>
    </source>
</evidence>
<evidence type="ECO:0000256" key="7">
    <source>
        <dbReference type="ARBA" id="ARBA00023014"/>
    </source>
</evidence>
<feature type="domain" description="Nitrite/sulphite reductase 4Fe-4S" evidence="8">
    <location>
        <begin position="91"/>
        <end position="252"/>
    </location>
</feature>
<evidence type="ECO:0000259" key="9">
    <source>
        <dbReference type="Pfam" id="PF03460"/>
    </source>
</evidence>
<dbReference type="PANTHER" id="PTHR32439">
    <property type="entry name" value="FERREDOXIN--NITRITE REDUCTASE, CHLOROPLASTIC"/>
    <property type="match status" value="1"/>
</dbReference>
<keyword evidence="5 10" id="KW-0560">Oxidoreductase</keyword>
<evidence type="ECO:0000256" key="1">
    <source>
        <dbReference type="ARBA" id="ARBA00010429"/>
    </source>
</evidence>
<dbReference type="InterPro" id="IPR051329">
    <property type="entry name" value="NIR_SIR_4Fe-4S"/>
</dbReference>
<dbReference type="InterPro" id="IPR045854">
    <property type="entry name" value="NO2/SO3_Rdtase_4Fe4S_sf"/>
</dbReference>
<keyword evidence="7" id="KW-0411">Iron-sulfur</keyword>
<evidence type="ECO:0000256" key="4">
    <source>
        <dbReference type="ARBA" id="ARBA00022723"/>
    </source>
</evidence>
<dbReference type="InterPro" id="IPR006066">
    <property type="entry name" value="NO2/SO3_Rdtase_FeS/sirohaem_BS"/>
</dbReference>
<evidence type="ECO:0000313" key="11">
    <source>
        <dbReference type="Proteomes" id="UP001596391"/>
    </source>
</evidence>
<dbReference type="PANTHER" id="PTHR32439:SF0">
    <property type="entry name" value="FERREDOXIN--NITRITE REDUCTASE, CHLOROPLASTIC"/>
    <property type="match status" value="1"/>
</dbReference>
<feature type="domain" description="Nitrite/sulphite reductase 4Fe-4S" evidence="8">
    <location>
        <begin position="350"/>
        <end position="492"/>
    </location>
</feature>
<evidence type="ECO:0000256" key="3">
    <source>
        <dbReference type="ARBA" id="ARBA00022617"/>
    </source>
</evidence>
<dbReference type="RefSeq" id="WP_390234311.1">
    <property type="nucleotide sequence ID" value="NZ_JBHSWI010000001.1"/>
</dbReference>
<protein>
    <submittedName>
        <fullName evidence="10">Nitrite/sulfite reductase</fullName>
        <ecNumber evidence="10">1.8.7.1</ecNumber>
    </submittedName>
</protein>
<dbReference type="Pfam" id="PF01077">
    <property type="entry name" value="NIR_SIR"/>
    <property type="match status" value="2"/>
</dbReference>
<reference evidence="11" key="1">
    <citation type="journal article" date="2019" name="Int. J. Syst. Evol. Microbiol.">
        <title>The Global Catalogue of Microorganisms (GCM) 10K type strain sequencing project: providing services to taxonomists for standard genome sequencing and annotation.</title>
        <authorList>
            <consortium name="The Broad Institute Genomics Platform"/>
            <consortium name="The Broad Institute Genome Sequencing Center for Infectious Disease"/>
            <person name="Wu L."/>
            <person name="Ma J."/>
        </authorList>
    </citation>
    <scope>NUCLEOTIDE SEQUENCE [LARGE SCALE GENOMIC DNA]</scope>
    <source>
        <strain evidence="11">CGMCC 1.16026</strain>
    </source>
</reference>
<feature type="domain" description="Nitrite/Sulfite reductase ferredoxin-like" evidence="9">
    <location>
        <begin position="274"/>
        <end position="336"/>
    </location>
</feature>
<comment type="caution">
    <text evidence="10">The sequence shown here is derived from an EMBL/GenBank/DDBJ whole genome shotgun (WGS) entry which is preliminary data.</text>
</comment>
<evidence type="ECO:0000256" key="6">
    <source>
        <dbReference type="ARBA" id="ARBA00023004"/>
    </source>
</evidence>
<keyword evidence="3" id="KW-0349">Heme</keyword>
<dbReference type="Gene3D" id="3.90.480.10">
    <property type="entry name" value="Sulfite Reductase Hemoprotein,Domain 2"/>
    <property type="match status" value="1"/>
</dbReference>
<dbReference type="GO" id="GO:0050311">
    <property type="term" value="F:sulfite reductase (ferredoxin) activity"/>
    <property type="evidence" value="ECO:0007669"/>
    <property type="project" value="UniProtKB-EC"/>
</dbReference>
<dbReference type="Gene3D" id="3.30.413.10">
    <property type="entry name" value="Sulfite Reductase Hemoprotein, domain 1"/>
    <property type="match status" value="2"/>
</dbReference>
<accession>A0ABW1Z6U8</accession>
<feature type="domain" description="Nitrite/Sulfite reductase ferredoxin-like" evidence="9">
    <location>
        <begin position="22"/>
        <end position="82"/>
    </location>
</feature>